<evidence type="ECO:0000256" key="5">
    <source>
        <dbReference type="ARBA" id="ARBA00023040"/>
    </source>
</evidence>
<keyword evidence="2" id="KW-1003">Cell membrane</keyword>
<sequence length="483" mass="54678">MNYTPNEIKGGTLRESGLHYTGPAFFCRIQWLAIISTTITMINFENCSTWNDTFLEMTSDQNGSTRVRPPVGKWSPPPLTNLELVVVPLYILIFCLAVIGNILVILTLVQNKRMRTVTNVLLLNLAVSDLLLAVFCMPFTVIPMLMRNFIFGGIVCIMIRYFQGVSIAVSCFTLVALSLERYFAICRPLKSRSWQTLSHSYKIIAVCWTSALVVILPVPIHTKHRVYQGAGVSTCREEWSNPDFENAYSIMLPILLLAIPLIIMSLAYGMISITLWSGMKLDQKSEMEARNGTRKPIDDETSSFLRMDDTSSSNGTPIFSTKKLKSCETLRQNGKSCRINLRGGIRQTNGEKSRAAKKRVIKMLFALVFEFFLCLTPFFVFQTWLIVNPVSVKKYLSGEGLMFLNLLAYVSTCCNPVTYCFMNRNFRQGFLSVFRCLYMRRVKSDASFYVNGGSSVSRTNMSRIPSYDKIQQENTGEFLMVGK</sequence>
<dbReference type="PANTHER" id="PTHR24238:SF75">
    <property type="entry name" value="CHOLECYSTOKININ-LIKE RECEPTOR AT 17D1-RELATED"/>
    <property type="match status" value="1"/>
</dbReference>
<evidence type="ECO:0000259" key="15">
    <source>
        <dbReference type="PROSITE" id="PS50262"/>
    </source>
</evidence>
<evidence type="ECO:0000256" key="12">
    <source>
        <dbReference type="ARBA" id="ARBA00023288"/>
    </source>
</evidence>
<dbReference type="AlphaFoldDB" id="A0A8W8KUJ7"/>
<dbReference type="PROSITE" id="PS00237">
    <property type="entry name" value="G_PROTEIN_RECEP_F1_1"/>
    <property type="match status" value="1"/>
</dbReference>
<feature type="transmembrane region" description="Helical" evidence="14">
    <location>
        <begin position="360"/>
        <end position="381"/>
    </location>
</feature>
<evidence type="ECO:0000256" key="2">
    <source>
        <dbReference type="ARBA" id="ARBA00022475"/>
    </source>
</evidence>
<evidence type="ECO:0000313" key="17">
    <source>
        <dbReference type="Proteomes" id="UP000005408"/>
    </source>
</evidence>
<reference evidence="16" key="1">
    <citation type="submission" date="2022-08" db="UniProtKB">
        <authorList>
            <consortium name="EnsemblMetazoa"/>
        </authorList>
    </citation>
    <scope>IDENTIFICATION</scope>
    <source>
        <strain evidence="16">05x7-T-G4-1.051#20</strain>
    </source>
</reference>
<dbReference type="PANTHER" id="PTHR24238">
    <property type="entry name" value="G-PROTEIN COUPLED RECEPTOR"/>
    <property type="match status" value="1"/>
</dbReference>
<keyword evidence="12" id="KW-0449">Lipoprotein</keyword>
<protein>
    <recommendedName>
        <fullName evidence="15">G-protein coupled receptors family 1 profile domain-containing protein</fullName>
    </recommendedName>
</protein>
<comment type="subcellular location">
    <subcellularLocation>
        <location evidence="1">Cell membrane</location>
        <topology evidence="1">Multi-pass membrane protein</topology>
    </subcellularLocation>
</comment>
<organism evidence="16 17">
    <name type="scientific">Magallana gigas</name>
    <name type="common">Pacific oyster</name>
    <name type="synonym">Crassostrea gigas</name>
    <dbReference type="NCBI Taxonomy" id="29159"/>
    <lineage>
        <taxon>Eukaryota</taxon>
        <taxon>Metazoa</taxon>
        <taxon>Spiralia</taxon>
        <taxon>Lophotrochozoa</taxon>
        <taxon>Mollusca</taxon>
        <taxon>Bivalvia</taxon>
        <taxon>Autobranchia</taxon>
        <taxon>Pteriomorphia</taxon>
        <taxon>Ostreida</taxon>
        <taxon>Ostreoidea</taxon>
        <taxon>Ostreidae</taxon>
        <taxon>Magallana</taxon>
    </lineage>
</organism>
<accession>A0A8W8KUJ7</accession>
<evidence type="ECO:0000256" key="6">
    <source>
        <dbReference type="ARBA" id="ARBA00023136"/>
    </source>
</evidence>
<keyword evidence="10" id="KW-0325">Glycoprotein</keyword>
<dbReference type="Pfam" id="PF00001">
    <property type="entry name" value="7tm_1"/>
    <property type="match status" value="1"/>
</dbReference>
<keyword evidence="7" id="KW-0564">Palmitate</keyword>
<dbReference type="InterPro" id="IPR000276">
    <property type="entry name" value="GPCR_Rhodpsn"/>
</dbReference>
<feature type="transmembrane region" description="Helical" evidence="14">
    <location>
        <begin position="200"/>
        <end position="220"/>
    </location>
</feature>
<evidence type="ECO:0000256" key="13">
    <source>
        <dbReference type="RuleBase" id="RU000688"/>
    </source>
</evidence>
<evidence type="ECO:0000256" key="10">
    <source>
        <dbReference type="ARBA" id="ARBA00023180"/>
    </source>
</evidence>
<evidence type="ECO:0000256" key="9">
    <source>
        <dbReference type="ARBA" id="ARBA00023170"/>
    </source>
</evidence>
<keyword evidence="11 13" id="KW-0807">Transducer</keyword>
<evidence type="ECO:0000256" key="1">
    <source>
        <dbReference type="ARBA" id="ARBA00004651"/>
    </source>
</evidence>
<keyword evidence="8" id="KW-1015">Disulfide bond</keyword>
<dbReference type="EnsemblMetazoa" id="G24670.6">
    <property type="protein sequence ID" value="G24670.6:cds"/>
    <property type="gene ID" value="G24670"/>
</dbReference>
<keyword evidence="9 13" id="KW-0675">Receptor</keyword>
<dbReference type="InterPro" id="IPR009126">
    <property type="entry name" value="Cholcskin_rcpt"/>
</dbReference>
<evidence type="ECO:0000256" key="8">
    <source>
        <dbReference type="ARBA" id="ARBA00023157"/>
    </source>
</evidence>
<dbReference type="PRINTS" id="PR00237">
    <property type="entry name" value="GPCRRHODOPSN"/>
</dbReference>
<feature type="domain" description="G-protein coupled receptors family 1 profile" evidence="15">
    <location>
        <begin position="100"/>
        <end position="419"/>
    </location>
</feature>
<feature type="transmembrane region" description="Helical" evidence="14">
    <location>
        <begin position="87"/>
        <end position="109"/>
    </location>
</feature>
<evidence type="ECO:0000256" key="7">
    <source>
        <dbReference type="ARBA" id="ARBA00023139"/>
    </source>
</evidence>
<dbReference type="Proteomes" id="UP000005408">
    <property type="component" value="Unassembled WGS sequence"/>
</dbReference>
<feature type="transmembrane region" description="Helical" evidence="14">
    <location>
        <begin position="149"/>
        <end position="179"/>
    </location>
</feature>
<feature type="transmembrane region" description="Helical" evidence="14">
    <location>
        <begin position="401"/>
        <end position="422"/>
    </location>
</feature>
<proteinExistence type="inferred from homology"/>
<dbReference type="InterPro" id="IPR017452">
    <property type="entry name" value="GPCR_Rhodpsn_7TM"/>
</dbReference>
<keyword evidence="17" id="KW-1185">Reference proteome</keyword>
<evidence type="ECO:0000256" key="14">
    <source>
        <dbReference type="SAM" id="Phobius"/>
    </source>
</evidence>
<keyword evidence="5 13" id="KW-0297">G-protein coupled receptor</keyword>
<keyword evidence="4 14" id="KW-1133">Transmembrane helix</keyword>
<comment type="similarity">
    <text evidence="13">Belongs to the G-protein coupled receptor 1 family.</text>
</comment>
<keyword evidence="6 14" id="KW-0472">Membrane</keyword>
<evidence type="ECO:0000256" key="3">
    <source>
        <dbReference type="ARBA" id="ARBA00022692"/>
    </source>
</evidence>
<feature type="transmembrane region" description="Helical" evidence="14">
    <location>
        <begin position="250"/>
        <end position="276"/>
    </location>
</feature>
<evidence type="ECO:0000256" key="11">
    <source>
        <dbReference type="ARBA" id="ARBA00023224"/>
    </source>
</evidence>
<dbReference type="GO" id="GO:0005886">
    <property type="term" value="C:plasma membrane"/>
    <property type="evidence" value="ECO:0007669"/>
    <property type="project" value="UniProtKB-SubCell"/>
</dbReference>
<dbReference type="PRINTS" id="PR01822">
    <property type="entry name" value="CCYSTOKININR"/>
</dbReference>
<evidence type="ECO:0000313" key="16">
    <source>
        <dbReference type="EnsemblMetazoa" id="G24670.6:cds"/>
    </source>
</evidence>
<name>A0A8W8KUJ7_MAGGI</name>
<dbReference type="SUPFAM" id="SSF81321">
    <property type="entry name" value="Family A G protein-coupled receptor-like"/>
    <property type="match status" value="1"/>
</dbReference>
<dbReference type="PROSITE" id="PS50262">
    <property type="entry name" value="G_PROTEIN_RECEP_F1_2"/>
    <property type="match status" value="1"/>
</dbReference>
<keyword evidence="3 13" id="KW-0812">Transmembrane</keyword>
<evidence type="ECO:0000256" key="4">
    <source>
        <dbReference type="ARBA" id="ARBA00022989"/>
    </source>
</evidence>
<dbReference type="SMART" id="SM01381">
    <property type="entry name" value="7TM_GPCR_Srsx"/>
    <property type="match status" value="1"/>
</dbReference>
<dbReference type="GO" id="GO:0008188">
    <property type="term" value="F:neuropeptide receptor activity"/>
    <property type="evidence" value="ECO:0007669"/>
    <property type="project" value="TreeGrafter"/>
</dbReference>
<dbReference type="Gene3D" id="1.20.1070.10">
    <property type="entry name" value="Rhodopsin 7-helix transmembrane proteins"/>
    <property type="match status" value="1"/>
</dbReference>
<feature type="transmembrane region" description="Helical" evidence="14">
    <location>
        <begin position="121"/>
        <end position="143"/>
    </location>
</feature>